<organism evidence="2 3">
    <name type="scientific">Dictyostelium discoideum</name>
    <name type="common">Social amoeba</name>
    <dbReference type="NCBI Taxonomy" id="44689"/>
    <lineage>
        <taxon>Eukaryota</taxon>
        <taxon>Amoebozoa</taxon>
        <taxon>Evosea</taxon>
        <taxon>Eumycetozoa</taxon>
        <taxon>Dictyostelia</taxon>
        <taxon>Dictyosteliales</taxon>
        <taxon>Dictyosteliaceae</taxon>
        <taxon>Dictyostelium</taxon>
    </lineage>
</organism>
<keyword evidence="1" id="KW-0472">Membrane</keyword>
<protein>
    <submittedName>
        <fullName evidence="2">Uncharacterized protein</fullName>
    </submittedName>
</protein>
<dbReference type="InParanoid" id="Q553T8"/>
<dbReference type="GeneID" id="8619956"/>
<dbReference type="HOGENOM" id="CLU_3192441_0_0_1"/>
<evidence type="ECO:0000256" key="1">
    <source>
        <dbReference type="SAM" id="Phobius"/>
    </source>
</evidence>
<dbReference type="dictyBase" id="DDB_G0275369"/>
<dbReference type="RefSeq" id="XP_643689.1">
    <property type="nucleotide sequence ID" value="XM_638597.1"/>
</dbReference>
<dbReference type="Proteomes" id="UP000002195">
    <property type="component" value="Unassembled WGS sequence"/>
</dbReference>
<name>Q553T8_DICDI</name>
<evidence type="ECO:0000313" key="2">
    <source>
        <dbReference type="EMBL" id="EAL69750.1"/>
    </source>
</evidence>
<keyword evidence="3" id="KW-1185">Reference proteome</keyword>
<evidence type="ECO:0000313" key="3">
    <source>
        <dbReference type="Proteomes" id="UP000002195"/>
    </source>
</evidence>
<sequence length="46" mass="5222">MTPSYGNSGFLPYGRPSLVPTIFVELGFSNLFMYHLVLSHYLNVKN</sequence>
<dbReference type="EMBL" id="AAFI02000013">
    <property type="protein sequence ID" value="EAL69750.1"/>
    <property type="molecule type" value="Genomic_DNA"/>
</dbReference>
<comment type="caution">
    <text evidence="2">The sequence shown here is derived from an EMBL/GenBank/DDBJ whole genome shotgun (WGS) entry which is preliminary data.</text>
</comment>
<feature type="transmembrane region" description="Helical" evidence="1">
    <location>
        <begin position="20"/>
        <end position="42"/>
    </location>
</feature>
<gene>
    <name evidence="2" type="ORF">DDB_G0275369</name>
</gene>
<keyword evidence="1" id="KW-1133">Transmembrane helix</keyword>
<reference evidence="2 3" key="1">
    <citation type="journal article" date="2005" name="Nature">
        <title>The genome of the social amoeba Dictyostelium discoideum.</title>
        <authorList>
            <consortium name="The Dictyostelium discoideum Sequencing Consortium"/>
            <person name="Eichinger L."/>
            <person name="Pachebat J.A."/>
            <person name="Glockner G."/>
            <person name="Rajandream M.A."/>
            <person name="Sucgang R."/>
            <person name="Berriman M."/>
            <person name="Song J."/>
            <person name="Olsen R."/>
            <person name="Szafranski K."/>
            <person name="Xu Q."/>
            <person name="Tunggal B."/>
            <person name="Kummerfeld S."/>
            <person name="Madera M."/>
            <person name="Konfortov B.A."/>
            <person name="Rivero F."/>
            <person name="Bankier A.T."/>
            <person name="Lehmann R."/>
            <person name="Hamlin N."/>
            <person name="Davies R."/>
            <person name="Gaudet P."/>
            <person name="Fey P."/>
            <person name="Pilcher K."/>
            <person name="Chen G."/>
            <person name="Saunders D."/>
            <person name="Sodergren E."/>
            <person name="Davis P."/>
            <person name="Kerhornou A."/>
            <person name="Nie X."/>
            <person name="Hall N."/>
            <person name="Anjard C."/>
            <person name="Hemphill L."/>
            <person name="Bason N."/>
            <person name="Farbrother P."/>
            <person name="Desany B."/>
            <person name="Just E."/>
            <person name="Morio T."/>
            <person name="Rost R."/>
            <person name="Churcher C."/>
            <person name="Cooper J."/>
            <person name="Haydock S."/>
            <person name="van Driessche N."/>
            <person name="Cronin A."/>
            <person name="Goodhead I."/>
            <person name="Muzny D."/>
            <person name="Mourier T."/>
            <person name="Pain A."/>
            <person name="Lu M."/>
            <person name="Harper D."/>
            <person name="Lindsay R."/>
            <person name="Hauser H."/>
            <person name="James K."/>
            <person name="Quiles M."/>
            <person name="Madan Babu M."/>
            <person name="Saito T."/>
            <person name="Buchrieser C."/>
            <person name="Wardroper A."/>
            <person name="Felder M."/>
            <person name="Thangavelu M."/>
            <person name="Johnson D."/>
            <person name="Knights A."/>
            <person name="Loulseged H."/>
            <person name="Mungall K."/>
            <person name="Oliver K."/>
            <person name="Price C."/>
            <person name="Quail M.A."/>
            <person name="Urushihara H."/>
            <person name="Hernandez J."/>
            <person name="Rabbinowitsch E."/>
            <person name="Steffen D."/>
            <person name="Sanders M."/>
            <person name="Ma J."/>
            <person name="Kohara Y."/>
            <person name="Sharp S."/>
            <person name="Simmonds M."/>
            <person name="Spiegler S."/>
            <person name="Tivey A."/>
            <person name="Sugano S."/>
            <person name="White B."/>
            <person name="Walker D."/>
            <person name="Woodward J."/>
            <person name="Winckler T."/>
            <person name="Tanaka Y."/>
            <person name="Shaulsky G."/>
            <person name="Schleicher M."/>
            <person name="Weinstock G."/>
            <person name="Rosenthal A."/>
            <person name="Cox E.C."/>
            <person name="Chisholm R.L."/>
            <person name="Gibbs R."/>
            <person name="Loomis W.F."/>
            <person name="Platzer M."/>
            <person name="Kay R.R."/>
            <person name="Williams J."/>
            <person name="Dear P.H."/>
            <person name="Noegel A.A."/>
            <person name="Barrell B."/>
            <person name="Kuspa A."/>
        </authorList>
    </citation>
    <scope>NUCLEOTIDE SEQUENCE [LARGE SCALE GENOMIC DNA]</scope>
    <source>
        <strain evidence="2 3">AX4</strain>
    </source>
</reference>
<dbReference type="AlphaFoldDB" id="Q553T8"/>
<accession>Q553T8</accession>
<keyword evidence="1" id="KW-0812">Transmembrane</keyword>
<dbReference type="KEGG" id="ddi:DDB_G0275369"/>
<dbReference type="PaxDb" id="44689-DDB0202583"/>
<dbReference type="VEuPathDB" id="AmoebaDB:DDB_G0275369"/>
<proteinExistence type="predicted"/>